<accession>A0A0G9F8Q9</accession>
<dbReference type="PATRIC" id="fig|1590.142.peg.405"/>
<keyword evidence="1" id="KW-1133">Transmembrane helix</keyword>
<evidence type="ECO:0000313" key="7">
    <source>
        <dbReference type="Proteomes" id="UP000076872"/>
    </source>
</evidence>
<protein>
    <submittedName>
        <fullName evidence="3">Uncharacterized protein</fullName>
    </submittedName>
</protein>
<evidence type="ECO:0000313" key="4">
    <source>
        <dbReference type="EMBL" id="KZV03396.1"/>
    </source>
</evidence>
<gene>
    <name evidence="6" type="ORF">JH395_01835</name>
    <name evidence="3" type="ORF">Lp19_0142</name>
    <name evidence="5" type="ORF">LPJSA22_00395</name>
    <name evidence="4" type="ORF">NAB2_1404</name>
    <name evidence="2" type="ORF">Nizo2260_1419</name>
</gene>
<dbReference type="EMBL" id="LUWI01000019">
    <property type="protein sequence ID" value="KZU04486.1"/>
    <property type="molecule type" value="Genomic_DNA"/>
</dbReference>
<dbReference type="EMBL" id="MCOL01000001">
    <property type="protein sequence ID" value="ODO60462.1"/>
    <property type="molecule type" value="Genomic_DNA"/>
</dbReference>
<keyword evidence="1" id="KW-0472">Membrane</keyword>
<organism evidence="3 8">
    <name type="scientific">Lactiplantibacillus plantarum</name>
    <name type="common">Lactobacillus plantarum</name>
    <dbReference type="NCBI Taxonomy" id="1590"/>
    <lineage>
        <taxon>Bacteria</taxon>
        <taxon>Bacillati</taxon>
        <taxon>Bacillota</taxon>
        <taxon>Bacilli</taxon>
        <taxon>Lactobacillales</taxon>
        <taxon>Lactobacillaceae</taxon>
        <taxon>Lactiplantibacillus</taxon>
    </lineage>
</organism>
<sequence>MKSLKQCLLIGMNLGLLAVILSPLAGTTGQWVTLGLGLAVSAALFVVYRRVGQIERSHQNAD</sequence>
<evidence type="ECO:0000313" key="6">
    <source>
        <dbReference type="EMBL" id="QQM61321.1"/>
    </source>
</evidence>
<evidence type="ECO:0000313" key="11">
    <source>
        <dbReference type="Proteomes" id="UP000595466"/>
    </source>
</evidence>
<dbReference type="EMBL" id="LUXO01000025">
    <property type="protein sequence ID" value="KZV03396.1"/>
    <property type="molecule type" value="Genomic_DNA"/>
</dbReference>
<reference evidence="7 8" key="1">
    <citation type="submission" date="2016-03" db="EMBL/GenBank/DDBJ databases">
        <title>Comparative genomics of 54 Lactobacillus plantarum strains reveals genomic uncoupling from niche constraints.</title>
        <authorList>
            <person name="Martino M.E."/>
        </authorList>
    </citation>
    <scope>NUCLEOTIDE SEQUENCE [LARGE SCALE GENOMIC DNA]</scope>
    <source>
        <strain evidence="3 8">19.1</strain>
        <strain evidence="4 7">NAB2</strain>
        <strain evidence="2 9">Nizo2260</strain>
    </source>
</reference>
<proteinExistence type="predicted"/>
<dbReference type="RefSeq" id="WP_003641999.1">
    <property type="nucleotide sequence ID" value="NZ_AP018405.1"/>
</dbReference>
<reference evidence="5 10" key="2">
    <citation type="submission" date="2016-08" db="EMBL/GenBank/DDBJ databases">
        <title>Genome sequencing of Lactobacillus plantarum JSA22, isolated from fermented soybean paste.</title>
        <authorList>
            <person name="Choi H.S."/>
        </authorList>
    </citation>
    <scope>NUCLEOTIDE SEQUENCE [LARGE SCALE GENOMIC DNA]</scope>
    <source>
        <strain evidence="5 10">JSA22</strain>
    </source>
</reference>
<evidence type="ECO:0000313" key="2">
    <source>
        <dbReference type="EMBL" id="KZU04486.1"/>
    </source>
</evidence>
<evidence type="ECO:0000313" key="10">
    <source>
        <dbReference type="Proteomes" id="UP000094892"/>
    </source>
</evidence>
<dbReference type="Proteomes" id="UP000076989">
    <property type="component" value="Unassembled WGS sequence"/>
</dbReference>
<name>A0A0G9F8Q9_LACPN</name>
<evidence type="ECO:0000313" key="8">
    <source>
        <dbReference type="Proteomes" id="UP000076882"/>
    </source>
</evidence>
<dbReference type="Proteomes" id="UP000595466">
    <property type="component" value="Chromosome"/>
</dbReference>
<evidence type="ECO:0000313" key="5">
    <source>
        <dbReference type="EMBL" id="ODO60462.1"/>
    </source>
</evidence>
<dbReference type="EMBL" id="CP066817">
    <property type="protein sequence ID" value="QQM61321.1"/>
    <property type="molecule type" value="Genomic_DNA"/>
</dbReference>
<evidence type="ECO:0000256" key="1">
    <source>
        <dbReference type="SAM" id="Phobius"/>
    </source>
</evidence>
<evidence type="ECO:0000313" key="3">
    <source>
        <dbReference type="EMBL" id="KZU98662.1"/>
    </source>
</evidence>
<feature type="transmembrane region" description="Helical" evidence="1">
    <location>
        <begin position="7"/>
        <end position="25"/>
    </location>
</feature>
<dbReference type="EMBL" id="LUXM01000003">
    <property type="protein sequence ID" value="KZU98662.1"/>
    <property type="molecule type" value="Genomic_DNA"/>
</dbReference>
<feature type="transmembrane region" description="Helical" evidence="1">
    <location>
        <begin position="31"/>
        <end position="48"/>
    </location>
</feature>
<keyword evidence="1" id="KW-0812">Transmembrane</keyword>
<dbReference type="Proteomes" id="UP000076882">
    <property type="component" value="Unassembled WGS sequence"/>
</dbReference>
<dbReference type="GeneID" id="89668100"/>
<dbReference type="Proteomes" id="UP000076872">
    <property type="component" value="Unassembled WGS sequence"/>
</dbReference>
<dbReference type="KEGG" id="lpb:SH83_01920"/>
<dbReference type="AlphaFoldDB" id="A0A0G9F8Q9"/>
<evidence type="ECO:0000313" key="9">
    <source>
        <dbReference type="Proteomes" id="UP000076989"/>
    </source>
</evidence>
<reference evidence="6 11" key="3">
    <citation type="submission" date="2020-12" db="EMBL/GenBank/DDBJ databases">
        <title>Whole genome sequencing of Lactobacillus plantarum PC518.</title>
        <authorList>
            <person name="Guo Q."/>
        </authorList>
    </citation>
    <scope>NUCLEOTIDE SEQUENCE [LARGE SCALE GENOMIC DNA]</scope>
    <source>
        <strain evidence="6 11">PC518</strain>
    </source>
</reference>
<dbReference type="Proteomes" id="UP000094892">
    <property type="component" value="Unassembled WGS sequence"/>
</dbReference>